<evidence type="ECO:0000313" key="1">
    <source>
        <dbReference type="EMBL" id="WFR98198.1"/>
    </source>
</evidence>
<reference evidence="2" key="2">
    <citation type="journal article" date="2023" name="MicrobiologyOpen">
        <title>Genomics of the tumorigenes clade of the family Rhizobiaceae and description of Rhizobium rhododendri sp. nov.</title>
        <authorList>
            <person name="Kuzmanovic N."/>
            <person name="diCenzo G.C."/>
            <person name="Bunk B."/>
            <person name="Sproeer C."/>
            <person name="Fruehling A."/>
            <person name="Neumann-Schaal M."/>
            <person name="Overmann J."/>
            <person name="Smalla K."/>
        </authorList>
    </citation>
    <scope>NUCLEOTIDE SEQUENCE [LARGE SCALE GENOMIC DNA]</scope>
    <source>
        <strain evidence="2">1078</strain>
        <plasmid evidence="2">pTi1078</plasmid>
    </source>
</reference>
<dbReference type="Proteomes" id="UP000249499">
    <property type="component" value="Plasmid pTi1078"/>
</dbReference>
<gene>
    <name evidence="1" type="ORF">PR017_22815</name>
</gene>
<keyword evidence="2" id="KW-1185">Reference proteome</keyword>
<reference evidence="1 2" key="1">
    <citation type="journal article" date="2018" name="Sci. Rep.">
        <title>Rhizobium tumorigenes sp. nov., a novel plant tumorigenic bacterium isolated from cane gall tumors on thornless blackberry.</title>
        <authorList>
            <person name="Kuzmanovi N."/>
            <person name="Smalla K."/>
            <person name="Gronow S."/>
            <person name="PuBawska J."/>
        </authorList>
    </citation>
    <scope>NUCLEOTIDE SEQUENCE [LARGE SCALE GENOMIC DNA]</scope>
    <source>
        <strain evidence="1 2">1078</strain>
    </source>
</reference>
<dbReference type="EMBL" id="CP117257">
    <property type="protein sequence ID" value="WFR98198.1"/>
    <property type="molecule type" value="Genomic_DNA"/>
</dbReference>
<sequence>MPYFLVSHTALVEADDEATAAAKVYGEICDKDNITFTVTADENVTTKITIPTRTST</sequence>
<protein>
    <submittedName>
        <fullName evidence="1">Uncharacterized protein</fullName>
    </submittedName>
</protein>
<proteinExistence type="predicted"/>
<geneLocation type="plasmid" evidence="1 2">
    <name>pTi1078</name>
</geneLocation>
<organism evidence="1 2">
    <name type="scientific">Rhizobium tumorigenes</name>
    <dbReference type="NCBI Taxonomy" id="2041385"/>
    <lineage>
        <taxon>Bacteria</taxon>
        <taxon>Pseudomonadati</taxon>
        <taxon>Pseudomonadota</taxon>
        <taxon>Alphaproteobacteria</taxon>
        <taxon>Hyphomicrobiales</taxon>
        <taxon>Rhizobiaceae</taxon>
        <taxon>Rhizobium/Agrobacterium group</taxon>
        <taxon>Rhizobium</taxon>
    </lineage>
</organism>
<dbReference type="AlphaFoldDB" id="A0AAF1KSZ2"/>
<keyword evidence="1" id="KW-0614">Plasmid</keyword>
<dbReference type="KEGG" id="rtu:PR017_22815"/>
<evidence type="ECO:0000313" key="2">
    <source>
        <dbReference type="Proteomes" id="UP000249499"/>
    </source>
</evidence>
<accession>A0AAF1KSZ2</accession>
<name>A0AAF1KSZ2_9HYPH</name>
<dbReference type="RefSeq" id="WP_154677490.1">
    <property type="nucleotide sequence ID" value="NZ_CP117257.1"/>
</dbReference>